<dbReference type="PANTHER" id="PTHR14740:SF3">
    <property type="entry name" value="CASPASE ACTIVITY AND APOPTOSIS INHIBITOR 1"/>
    <property type="match status" value="1"/>
</dbReference>
<dbReference type="Pfam" id="PF15335">
    <property type="entry name" value="CAAP1"/>
    <property type="match status" value="1"/>
</dbReference>
<evidence type="ECO:0000313" key="3">
    <source>
        <dbReference type="WBParaSite" id="sdigi.contig11.g1190.t1"/>
    </source>
</evidence>
<dbReference type="PANTHER" id="PTHR14740">
    <property type="entry name" value="CASPASE ACTIVITY AND APOPTOSIS INHIBITOR 1"/>
    <property type="match status" value="1"/>
</dbReference>
<feature type="compositionally biased region" description="Low complexity" evidence="1">
    <location>
        <begin position="207"/>
        <end position="222"/>
    </location>
</feature>
<dbReference type="InterPro" id="IPR038991">
    <property type="entry name" value="CAAP1"/>
</dbReference>
<evidence type="ECO:0000313" key="2">
    <source>
        <dbReference type="Proteomes" id="UP000887581"/>
    </source>
</evidence>
<reference evidence="3" key="1">
    <citation type="submission" date="2022-11" db="UniProtKB">
        <authorList>
            <consortium name="WormBaseParasite"/>
        </authorList>
    </citation>
    <scope>IDENTIFICATION</scope>
</reference>
<protein>
    <submittedName>
        <fullName evidence="3">Uncharacterized protein</fullName>
    </submittedName>
</protein>
<accession>A0A915PDE6</accession>
<organism evidence="2 3">
    <name type="scientific">Setaria digitata</name>
    <dbReference type="NCBI Taxonomy" id="48799"/>
    <lineage>
        <taxon>Eukaryota</taxon>
        <taxon>Metazoa</taxon>
        <taxon>Ecdysozoa</taxon>
        <taxon>Nematoda</taxon>
        <taxon>Chromadorea</taxon>
        <taxon>Rhabditida</taxon>
        <taxon>Spirurina</taxon>
        <taxon>Spiruromorpha</taxon>
        <taxon>Filarioidea</taxon>
        <taxon>Setariidae</taxon>
        <taxon>Setaria</taxon>
    </lineage>
</organism>
<dbReference type="Proteomes" id="UP000887581">
    <property type="component" value="Unplaced"/>
</dbReference>
<sequence length="298" mass="33550">MVHQMFASLHRRELYELLPANLKKLGIAELRYLCIKELNGMSEKRIYAILTGRNFAESSESQGEEDEALVVNANIKASKAEIAVADSTTEMTTPSLTILSSISQTIDTGDDFFKNDNLNAPEIHFTPVKSTSLAQIRQKNEDVVQPDFLLEQSFFSRIILPVFLMVYQGFVAKLVQDEICMGLLVWNFKATVVMVEENDSELEEGEVVSGQETSSSSSRSSTAVKDQNCNQYFTIHRNIISDSIFFDSSPASVSKNPENTESSIYTTDNVQEQRKLRMLELELRARAIEALIRRSDKP</sequence>
<dbReference type="GO" id="GO:0042981">
    <property type="term" value="P:regulation of apoptotic process"/>
    <property type="evidence" value="ECO:0007669"/>
    <property type="project" value="InterPro"/>
</dbReference>
<feature type="region of interest" description="Disordered" evidence="1">
    <location>
        <begin position="203"/>
        <end position="223"/>
    </location>
</feature>
<dbReference type="WBParaSite" id="sdigi.contig11.g1190.t1">
    <property type="protein sequence ID" value="sdigi.contig11.g1190.t1"/>
    <property type="gene ID" value="sdigi.contig11.g1190"/>
</dbReference>
<evidence type="ECO:0000256" key="1">
    <source>
        <dbReference type="SAM" id="MobiDB-lite"/>
    </source>
</evidence>
<name>A0A915PDE6_9BILA</name>
<dbReference type="AlphaFoldDB" id="A0A915PDE6"/>
<keyword evidence="2" id="KW-1185">Reference proteome</keyword>
<proteinExistence type="predicted"/>